<accession>A0ABP0JDS4</accession>
<feature type="compositionally biased region" description="Acidic residues" evidence="5">
    <location>
        <begin position="123"/>
        <end position="136"/>
    </location>
</feature>
<dbReference type="Gene3D" id="3.40.850.10">
    <property type="entry name" value="Kinesin motor domain"/>
    <property type="match status" value="1"/>
</dbReference>
<dbReference type="Proteomes" id="UP001642464">
    <property type="component" value="Unassembled WGS sequence"/>
</dbReference>
<reference evidence="8 9" key="1">
    <citation type="submission" date="2024-02" db="EMBL/GenBank/DDBJ databases">
        <authorList>
            <person name="Chen Y."/>
            <person name="Shah S."/>
            <person name="Dougan E. K."/>
            <person name="Thang M."/>
            <person name="Chan C."/>
        </authorList>
    </citation>
    <scope>NUCLEOTIDE SEQUENCE [LARGE SCALE GENOMIC DNA]</scope>
</reference>
<dbReference type="SUPFAM" id="SSF52540">
    <property type="entry name" value="P-loop containing nucleoside triphosphate hydrolases"/>
    <property type="match status" value="1"/>
</dbReference>
<keyword evidence="4" id="KW-0505">Motor protein</keyword>
<comment type="similarity">
    <text evidence="3 4">Belongs to the TRAFAC class myosin-kinesin ATPase superfamily. Kinesin family.</text>
</comment>
<dbReference type="EMBL" id="CAXAMM010006792">
    <property type="protein sequence ID" value="CAK9012367.1"/>
    <property type="molecule type" value="Genomic_DNA"/>
</dbReference>
<proteinExistence type="inferred from homology"/>
<feature type="non-terminal residue" evidence="8">
    <location>
        <position position="716"/>
    </location>
</feature>
<dbReference type="InterPro" id="IPR012292">
    <property type="entry name" value="Globin/Proto"/>
</dbReference>
<keyword evidence="2 4" id="KW-0067">ATP-binding</keyword>
<evidence type="ECO:0000256" key="4">
    <source>
        <dbReference type="RuleBase" id="RU000394"/>
    </source>
</evidence>
<dbReference type="PRINTS" id="PR00380">
    <property type="entry name" value="KINESINHEAVY"/>
</dbReference>
<evidence type="ECO:0000259" key="7">
    <source>
        <dbReference type="PROSITE" id="PS50105"/>
    </source>
</evidence>
<evidence type="ECO:0000313" key="8">
    <source>
        <dbReference type="EMBL" id="CAK9012367.1"/>
    </source>
</evidence>
<keyword evidence="1 4" id="KW-0547">Nucleotide-binding</keyword>
<feature type="region of interest" description="Disordered" evidence="5">
    <location>
        <begin position="476"/>
        <end position="521"/>
    </location>
</feature>
<comment type="caution">
    <text evidence="3">Lacks conserved residue(s) required for the propagation of feature annotation.</text>
</comment>
<keyword evidence="9" id="KW-1185">Reference proteome</keyword>
<dbReference type="InterPro" id="IPR013761">
    <property type="entry name" value="SAM/pointed_sf"/>
</dbReference>
<dbReference type="PANTHER" id="PTHR47117">
    <property type="entry name" value="STAR-RELATED LIPID TRANSFER PROTEIN 9"/>
    <property type="match status" value="1"/>
</dbReference>
<dbReference type="InterPro" id="IPR019821">
    <property type="entry name" value="Kinesin_motor_CS"/>
</dbReference>
<evidence type="ECO:0000256" key="1">
    <source>
        <dbReference type="ARBA" id="ARBA00022741"/>
    </source>
</evidence>
<dbReference type="PROSITE" id="PS50067">
    <property type="entry name" value="KINESIN_MOTOR_2"/>
    <property type="match status" value="1"/>
</dbReference>
<comment type="caution">
    <text evidence="8">The sequence shown here is derived from an EMBL/GenBank/DDBJ whole genome shotgun (WGS) entry which is preliminary data.</text>
</comment>
<protein>
    <recommendedName>
        <fullName evidence="4">Kinesin-like protein</fullName>
    </recommendedName>
</protein>
<feature type="region of interest" description="Disordered" evidence="5">
    <location>
        <begin position="105"/>
        <end position="136"/>
    </location>
</feature>
<feature type="domain" description="SAM" evidence="7">
    <location>
        <begin position="524"/>
        <end position="569"/>
    </location>
</feature>
<name>A0ABP0JDS4_9DINO</name>
<evidence type="ECO:0000259" key="6">
    <source>
        <dbReference type="PROSITE" id="PS50067"/>
    </source>
</evidence>
<evidence type="ECO:0000256" key="2">
    <source>
        <dbReference type="ARBA" id="ARBA00022840"/>
    </source>
</evidence>
<feature type="compositionally biased region" description="Pro residues" evidence="5">
    <location>
        <begin position="109"/>
        <end position="119"/>
    </location>
</feature>
<dbReference type="SUPFAM" id="SSF47769">
    <property type="entry name" value="SAM/Pointed domain"/>
    <property type="match status" value="1"/>
</dbReference>
<dbReference type="InterPro" id="IPR027417">
    <property type="entry name" value="P-loop_NTPase"/>
</dbReference>
<dbReference type="Gene3D" id="1.10.150.50">
    <property type="entry name" value="Transcription Factor, Ets-1"/>
    <property type="match status" value="1"/>
</dbReference>
<dbReference type="CDD" id="cd09487">
    <property type="entry name" value="SAM_superfamily"/>
    <property type="match status" value="1"/>
</dbReference>
<dbReference type="InterPro" id="IPR001752">
    <property type="entry name" value="Kinesin_motor_dom"/>
</dbReference>
<dbReference type="Gene3D" id="1.10.490.10">
    <property type="entry name" value="Globins"/>
    <property type="match status" value="1"/>
</dbReference>
<dbReference type="InterPro" id="IPR001660">
    <property type="entry name" value="SAM"/>
</dbReference>
<evidence type="ECO:0000256" key="5">
    <source>
        <dbReference type="SAM" id="MobiDB-lite"/>
    </source>
</evidence>
<dbReference type="SMART" id="SM00454">
    <property type="entry name" value="SAM"/>
    <property type="match status" value="1"/>
</dbReference>
<organism evidence="8 9">
    <name type="scientific">Durusdinium trenchii</name>
    <dbReference type="NCBI Taxonomy" id="1381693"/>
    <lineage>
        <taxon>Eukaryota</taxon>
        <taxon>Sar</taxon>
        <taxon>Alveolata</taxon>
        <taxon>Dinophyceae</taxon>
        <taxon>Suessiales</taxon>
        <taxon>Symbiodiniaceae</taxon>
        <taxon>Durusdinium</taxon>
    </lineage>
</organism>
<dbReference type="Pfam" id="PF00536">
    <property type="entry name" value="SAM_1"/>
    <property type="match status" value="1"/>
</dbReference>
<dbReference type="Pfam" id="PF00225">
    <property type="entry name" value="Kinesin"/>
    <property type="match status" value="1"/>
</dbReference>
<gene>
    <name evidence="8" type="ORF">SCF082_LOCUS11493</name>
</gene>
<dbReference type="PROSITE" id="PS00411">
    <property type="entry name" value="KINESIN_MOTOR_1"/>
    <property type="match status" value="1"/>
</dbReference>
<feature type="domain" description="Kinesin motor" evidence="6">
    <location>
        <begin position="1"/>
        <end position="443"/>
    </location>
</feature>
<evidence type="ECO:0000313" key="9">
    <source>
        <dbReference type="Proteomes" id="UP001642464"/>
    </source>
</evidence>
<dbReference type="PROSITE" id="PS50105">
    <property type="entry name" value="SAM_DOMAIN"/>
    <property type="match status" value="1"/>
</dbReference>
<dbReference type="InterPro" id="IPR036961">
    <property type="entry name" value="Kinesin_motor_dom_sf"/>
</dbReference>
<sequence>MDAHDNREAAQQNSMTADYVERVHRGLISAGGHVEGPEVQVLEWQSLRYLETVNRWHDGLKLRKRWKKVETIQGERLSGATAIIILDDGHIVQVPTEYVEQAGLEAPSSPAPMVEPEPTPGDESMEADDAAMESDESAPEVVAAAWEPESIRIPDAQFENYNRAYNRADLRAREELLKMEANWFHGHRNGNRSLMSEMYDMRESGLFTQHRAKFKNDELRIWISFMEIYNEQIRDLLSPGRETTDLKVRDHPEFGAYVPGPTEAPCSEISDVKSLLDFGTKKRVTAATNMNAGSSRSHAVFTIRAQRLTGPKPTTGNKKDDRKSLSSRVNLVDLAGSERVAKSGADGLRLREGCAINQSLTALGLVIKQLAEIQQEPINRRRRLSVDERTKAIPFRASKLTFLLRESLAGNSRTFMVGAVSPASICADETISTLRPGCRDGLKLQGWLRCCTMLGHRELADPCSVQVMHVRRPRGDVRDERGVASIRRSSPSAPGRMTKASPTPKVSAKAQRRPVKSAPGLRPCDNSEVTKFLQQIGLPQYAEALYNSGFEDMETLVDIEEDHMRDLGILPGHQVKLRKRLDEFEAGVPVVQINQRKALGDWEEEDDYPAVPVRIAPSMTLLKGATPSEKQISSVQLSWNHLKEIGTPVVGEYFCKKILEISPEIKDLFPPSVRCRYRDWSTDEEEDERCLASSPALRRLFGRVIDAVGSAVAGMQ</sequence>
<dbReference type="SMART" id="SM00129">
    <property type="entry name" value="KISc"/>
    <property type="match status" value="1"/>
</dbReference>
<evidence type="ECO:0000256" key="3">
    <source>
        <dbReference type="PROSITE-ProRule" id="PRU00283"/>
    </source>
</evidence>
<keyword evidence="4" id="KW-0493">Microtubule</keyword>